<evidence type="ECO:0000256" key="1">
    <source>
        <dbReference type="ARBA" id="ARBA00008535"/>
    </source>
</evidence>
<dbReference type="AlphaFoldDB" id="A0A3B3ZWN9"/>
<dbReference type="PANTHER" id="PTHR10903">
    <property type="entry name" value="GTPASE, IMAP FAMILY MEMBER-RELATED"/>
    <property type="match status" value="1"/>
</dbReference>
<accession>A0A3B3ZWN9</accession>
<reference evidence="5" key="2">
    <citation type="submission" date="2025-09" db="UniProtKB">
        <authorList>
            <consortium name="Ensembl"/>
        </authorList>
    </citation>
    <scope>IDENTIFICATION</scope>
</reference>
<evidence type="ECO:0000256" key="2">
    <source>
        <dbReference type="ARBA" id="ARBA00022741"/>
    </source>
</evidence>
<keyword evidence="2" id="KW-0547">Nucleotide-binding</keyword>
<evidence type="ECO:0000256" key="3">
    <source>
        <dbReference type="ARBA" id="ARBA00023134"/>
    </source>
</evidence>
<comment type="similarity">
    <text evidence="1">Belongs to the TRAFAC class TrmE-Era-EngA-EngB-Septin-like GTPase superfamily. AIG1/Toc34/Toc159-like paraseptin GTPase family. IAN subfamily.</text>
</comment>
<feature type="domain" description="AIG1-type G" evidence="4">
    <location>
        <begin position="47"/>
        <end position="201"/>
    </location>
</feature>
<name>A0A3B3ZWN9_9GOBI</name>
<dbReference type="InterPro" id="IPR045058">
    <property type="entry name" value="GIMA/IAN/Toc"/>
</dbReference>
<evidence type="ECO:0000313" key="6">
    <source>
        <dbReference type="Proteomes" id="UP000261520"/>
    </source>
</evidence>
<dbReference type="GO" id="GO:0005525">
    <property type="term" value="F:GTP binding"/>
    <property type="evidence" value="ECO:0007669"/>
    <property type="project" value="UniProtKB-KW"/>
</dbReference>
<dbReference type="Pfam" id="PF04548">
    <property type="entry name" value="AIG1"/>
    <property type="match status" value="1"/>
</dbReference>
<sequence>MASVVHREFVSLFPVSELSLVLLGNYFRLKALMRDLLLGNNLSTQHDKCVKVRETFQDKPVTVIHTPDQLLSTTSQQELQQFIQDIKDLSAPVPHVFLLVLQPEDFTEQHKSRLQSVLESLSEQAFQHSLVLMFRPQAETPGDIQELCQICGGGCLIFNLRDQQQVSELLESVETLKAKNEAHSFTTETLVQGQREKISALQKELQERSKFLIQVIMRRYKKSVIYLCNIISCF</sequence>
<evidence type="ECO:0000259" key="4">
    <source>
        <dbReference type="Pfam" id="PF04548"/>
    </source>
</evidence>
<dbReference type="Ensembl" id="ENSPMGT00000009744.1">
    <property type="protein sequence ID" value="ENSPMGP00000009148.1"/>
    <property type="gene ID" value="ENSPMGG00000007569.1"/>
</dbReference>
<proteinExistence type="inferred from homology"/>
<dbReference type="PANTHER" id="PTHR10903:SF170">
    <property type="entry name" value="GTPASE IMAP FAMILY MEMBER 7"/>
    <property type="match status" value="1"/>
</dbReference>
<reference evidence="5" key="1">
    <citation type="submission" date="2025-08" db="UniProtKB">
        <authorList>
            <consortium name="Ensembl"/>
        </authorList>
    </citation>
    <scope>IDENTIFICATION</scope>
</reference>
<keyword evidence="6" id="KW-1185">Reference proteome</keyword>
<keyword evidence="3" id="KW-0342">GTP-binding</keyword>
<protein>
    <recommendedName>
        <fullName evidence="4">AIG1-type G domain-containing protein</fullName>
    </recommendedName>
</protein>
<dbReference type="Proteomes" id="UP000261520">
    <property type="component" value="Unplaced"/>
</dbReference>
<evidence type="ECO:0000313" key="5">
    <source>
        <dbReference type="Ensembl" id="ENSPMGP00000009148.1"/>
    </source>
</evidence>
<organism evidence="5 6">
    <name type="scientific">Periophthalmus magnuspinnatus</name>
    <dbReference type="NCBI Taxonomy" id="409849"/>
    <lineage>
        <taxon>Eukaryota</taxon>
        <taxon>Metazoa</taxon>
        <taxon>Chordata</taxon>
        <taxon>Craniata</taxon>
        <taxon>Vertebrata</taxon>
        <taxon>Euteleostomi</taxon>
        <taxon>Actinopterygii</taxon>
        <taxon>Neopterygii</taxon>
        <taxon>Teleostei</taxon>
        <taxon>Neoteleostei</taxon>
        <taxon>Acanthomorphata</taxon>
        <taxon>Gobiaria</taxon>
        <taxon>Gobiiformes</taxon>
        <taxon>Gobioidei</taxon>
        <taxon>Gobiidae</taxon>
        <taxon>Oxudercinae</taxon>
        <taxon>Periophthalmus</taxon>
    </lineage>
</organism>
<dbReference type="InterPro" id="IPR006703">
    <property type="entry name" value="G_AIG1"/>
</dbReference>
<dbReference type="InterPro" id="IPR027417">
    <property type="entry name" value="P-loop_NTPase"/>
</dbReference>
<dbReference type="Gene3D" id="3.40.50.300">
    <property type="entry name" value="P-loop containing nucleotide triphosphate hydrolases"/>
    <property type="match status" value="1"/>
</dbReference>